<comment type="subcellular location">
    <subcellularLocation>
        <location evidence="9">Cytoplasm</location>
    </subcellularLocation>
</comment>
<evidence type="ECO:0000256" key="6">
    <source>
        <dbReference type="ARBA" id="ARBA00022763"/>
    </source>
</evidence>
<evidence type="ECO:0000259" key="12">
    <source>
        <dbReference type="SMART" id="SM00986"/>
    </source>
</evidence>
<dbReference type="InterPro" id="IPR002043">
    <property type="entry name" value="UDG_fam1"/>
</dbReference>
<evidence type="ECO:0000256" key="11">
    <source>
        <dbReference type="RuleBase" id="RU003780"/>
    </source>
</evidence>
<comment type="function">
    <text evidence="2 9 11">Excises uracil residues from the DNA which can arise as a result of misincorporation of dUMP residues by DNA polymerase or due to deamination of cytosine.</text>
</comment>
<evidence type="ECO:0000256" key="1">
    <source>
        <dbReference type="ARBA" id="ARBA00001400"/>
    </source>
</evidence>
<evidence type="ECO:0000256" key="2">
    <source>
        <dbReference type="ARBA" id="ARBA00002631"/>
    </source>
</evidence>
<evidence type="ECO:0000256" key="8">
    <source>
        <dbReference type="ARBA" id="ARBA00023204"/>
    </source>
</evidence>
<dbReference type="AlphaFoldDB" id="A0A846TCB9"/>
<dbReference type="InterPro" id="IPR005122">
    <property type="entry name" value="Uracil-DNA_glycosylase-like"/>
</dbReference>
<sequence>MVLLNKSWEPLLAEEFEKAYYLDLREFLLEEYQTRTVYPEKEDIFNALRFTDYDDVKVVILGQDPYHGQGQAHGLSFSVKPGVKIPPSLRNIFKELNADLGCEVPDHGYLKKWADQGVLLLNTVLTVREGDANSHRGKGWEHFTDQVITLLNEREKPVIFILWGKPAQSKLKLIDDEKHKIIMSVHPSPLSARRGFFGSKPFSKVNELLREQGEQEIDWQIEKLEG</sequence>
<dbReference type="GO" id="GO:0004844">
    <property type="term" value="F:uracil DNA N-glycosylase activity"/>
    <property type="evidence" value="ECO:0007669"/>
    <property type="project" value="UniProtKB-UniRule"/>
</dbReference>
<gene>
    <name evidence="9" type="primary">ung</name>
    <name evidence="13" type="ORF">GWK17_03470</name>
</gene>
<dbReference type="EMBL" id="JAAVUM010000002">
    <property type="protein sequence ID" value="NKE04540.1"/>
    <property type="molecule type" value="Genomic_DNA"/>
</dbReference>
<organism evidence="13 14">
    <name type="scientific">Mesobacillus selenatarsenatis</name>
    <dbReference type="NCBI Taxonomy" id="388741"/>
    <lineage>
        <taxon>Bacteria</taxon>
        <taxon>Bacillati</taxon>
        <taxon>Bacillota</taxon>
        <taxon>Bacilli</taxon>
        <taxon>Bacillales</taxon>
        <taxon>Bacillaceae</taxon>
        <taxon>Mesobacillus</taxon>
    </lineage>
</organism>
<keyword evidence="9" id="KW-0963">Cytoplasm</keyword>
<keyword evidence="13" id="KW-0326">Glycosidase</keyword>
<feature type="domain" description="Uracil-DNA glycosylase-like" evidence="12">
    <location>
        <begin position="49"/>
        <end position="209"/>
    </location>
</feature>
<proteinExistence type="inferred from homology"/>
<dbReference type="NCBIfam" id="NF003592">
    <property type="entry name" value="PRK05254.1-5"/>
    <property type="match status" value="1"/>
</dbReference>
<evidence type="ECO:0000256" key="10">
    <source>
        <dbReference type="PROSITE-ProRule" id="PRU10072"/>
    </source>
</evidence>
<accession>A0A846TCB9</accession>
<dbReference type="NCBIfam" id="NF003591">
    <property type="entry name" value="PRK05254.1-4"/>
    <property type="match status" value="1"/>
</dbReference>
<evidence type="ECO:0000256" key="7">
    <source>
        <dbReference type="ARBA" id="ARBA00022801"/>
    </source>
</evidence>
<dbReference type="GO" id="GO:0097510">
    <property type="term" value="P:base-excision repair, AP site formation via deaminated base removal"/>
    <property type="evidence" value="ECO:0007669"/>
    <property type="project" value="TreeGrafter"/>
</dbReference>
<dbReference type="SUPFAM" id="SSF52141">
    <property type="entry name" value="Uracil-DNA glycosylase-like"/>
    <property type="match status" value="1"/>
</dbReference>
<name>A0A846TCB9_9BACI</name>
<keyword evidence="6 9" id="KW-0227">DNA damage</keyword>
<dbReference type="Pfam" id="PF03167">
    <property type="entry name" value="UDG"/>
    <property type="match status" value="1"/>
</dbReference>
<evidence type="ECO:0000313" key="13">
    <source>
        <dbReference type="EMBL" id="NKE04540.1"/>
    </source>
</evidence>
<dbReference type="InterPro" id="IPR018085">
    <property type="entry name" value="Ura-DNA_Glyclase_AS"/>
</dbReference>
<evidence type="ECO:0000256" key="9">
    <source>
        <dbReference type="HAMAP-Rule" id="MF_00148"/>
    </source>
</evidence>
<evidence type="ECO:0000256" key="3">
    <source>
        <dbReference type="ARBA" id="ARBA00008184"/>
    </source>
</evidence>
<dbReference type="PANTHER" id="PTHR11264:SF0">
    <property type="entry name" value="URACIL-DNA GLYCOSYLASE"/>
    <property type="match status" value="1"/>
</dbReference>
<evidence type="ECO:0000313" key="14">
    <source>
        <dbReference type="Proteomes" id="UP000587942"/>
    </source>
</evidence>
<comment type="similarity">
    <text evidence="3 9 11">Belongs to the uracil-DNA glycosylase (UDG) superfamily. UNG family.</text>
</comment>
<dbReference type="Gene3D" id="3.40.470.10">
    <property type="entry name" value="Uracil-DNA glycosylase-like domain"/>
    <property type="match status" value="1"/>
</dbReference>
<dbReference type="Proteomes" id="UP000587942">
    <property type="component" value="Unassembled WGS sequence"/>
</dbReference>
<dbReference type="SMART" id="SM00986">
    <property type="entry name" value="UDG"/>
    <property type="match status" value="1"/>
</dbReference>
<evidence type="ECO:0000256" key="4">
    <source>
        <dbReference type="ARBA" id="ARBA00012030"/>
    </source>
</evidence>
<feature type="active site" description="Proton acceptor" evidence="9 10">
    <location>
        <position position="64"/>
    </location>
</feature>
<keyword evidence="8 9" id="KW-0234">DNA repair</keyword>
<comment type="caution">
    <text evidence="13">The sequence shown here is derived from an EMBL/GenBank/DDBJ whole genome shotgun (WGS) entry which is preliminary data.</text>
</comment>
<protein>
    <recommendedName>
        <fullName evidence="5 9">Uracil-DNA glycosylase</fullName>
        <shortName evidence="9">UDG</shortName>
        <ecNumber evidence="4 9">3.2.2.27</ecNumber>
    </recommendedName>
</protein>
<dbReference type="InterPro" id="IPR036895">
    <property type="entry name" value="Uracil-DNA_glycosylase-like_sf"/>
</dbReference>
<dbReference type="NCBIfam" id="NF003589">
    <property type="entry name" value="PRK05254.1-2"/>
    <property type="match status" value="1"/>
</dbReference>
<dbReference type="EC" id="3.2.2.27" evidence="4 9"/>
<dbReference type="SMART" id="SM00987">
    <property type="entry name" value="UreE_C"/>
    <property type="match status" value="1"/>
</dbReference>
<dbReference type="PANTHER" id="PTHR11264">
    <property type="entry name" value="URACIL-DNA GLYCOSYLASE"/>
    <property type="match status" value="1"/>
</dbReference>
<dbReference type="RefSeq" id="WP_167831277.1">
    <property type="nucleotide sequence ID" value="NZ_JAAVUM010000002.1"/>
</dbReference>
<dbReference type="NCBIfam" id="NF003588">
    <property type="entry name" value="PRK05254.1-1"/>
    <property type="match status" value="1"/>
</dbReference>
<dbReference type="CDD" id="cd10027">
    <property type="entry name" value="UDG-F1-like"/>
    <property type="match status" value="1"/>
</dbReference>
<dbReference type="NCBIfam" id="TIGR00628">
    <property type="entry name" value="ung"/>
    <property type="match status" value="1"/>
</dbReference>
<dbReference type="GO" id="GO:0005737">
    <property type="term" value="C:cytoplasm"/>
    <property type="evidence" value="ECO:0007669"/>
    <property type="project" value="UniProtKB-SubCell"/>
</dbReference>
<evidence type="ECO:0000256" key="5">
    <source>
        <dbReference type="ARBA" id="ARBA00018429"/>
    </source>
</evidence>
<dbReference type="HAMAP" id="MF_00148">
    <property type="entry name" value="UDG"/>
    <property type="match status" value="1"/>
</dbReference>
<dbReference type="PROSITE" id="PS00130">
    <property type="entry name" value="U_DNA_GLYCOSYLASE"/>
    <property type="match status" value="1"/>
</dbReference>
<keyword evidence="7 9" id="KW-0378">Hydrolase</keyword>
<dbReference type="FunFam" id="3.40.470.10:FF:000001">
    <property type="entry name" value="Uracil-DNA glycosylase"/>
    <property type="match status" value="1"/>
</dbReference>
<comment type="catalytic activity">
    <reaction evidence="1 9 11">
        <text>Hydrolyzes single-stranded DNA or mismatched double-stranded DNA and polynucleotides, releasing free uracil.</text>
        <dbReference type="EC" id="3.2.2.27"/>
    </reaction>
</comment>
<reference evidence="13 14" key="1">
    <citation type="submission" date="2020-03" db="EMBL/GenBank/DDBJ databases">
        <authorList>
            <person name="Sun Q."/>
        </authorList>
    </citation>
    <scope>NUCLEOTIDE SEQUENCE [LARGE SCALE GENOMIC DNA]</scope>
    <source>
        <strain evidence="13 14">KACC 21451</strain>
    </source>
</reference>